<dbReference type="EMBL" id="KJ700459">
    <property type="protein sequence ID" value="AIG92462.1"/>
    <property type="molecule type" value="Genomic_DNA"/>
</dbReference>
<dbReference type="CDD" id="cd00383">
    <property type="entry name" value="trans_reg_C"/>
    <property type="match status" value="1"/>
</dbReference>
<evidence type="ECO:0000256" key="2">
    <source>
        <dbReference type="ARBA" id="ARBA00004474"/>
    </source>
</evidence>
<dbReference type="GeneID" id="20005724"/>
<evidence type="ECO:0000256" key="3">
    <source>
        <dbReference type="ARBA" id="ARBA00015955"/>
    </source>
</evidence>
<dbReference type="GO" id="GO:0005829">
    <property type="term" value="C:cytosol"/>
    <property type="evidence" value="ECO:0007669"/>
    <property type="project" value="TreeGrafter"/>
</dbReference>
<evidence type="ECO:0000256" key="5">
    <source>
        <dbReference type="ARBA" id="ARBA00022640"/>
    </source>
</evidence>
<dbReference type="GO" id="GO:0009536">
    <property type="term" value="C:plastid"/>
    <property type="evidence" value="ECO:0007669"/>
    <property type="project" value="UniProtKB-SubCell"/>
</dbReference>
<dbReference type="Pfam" id="PF00072">
    <property type="entry name" value="Response_reg"/>
    <property type="match status" value="1"/>
</dbReference>
<keyword evidence="9" id="KW-0804">Transcription</keyword>
<protein>
    <recommendedName>
        <fullName evidence="3">Probable transcriptional regulator ycf27</fullName>
    </recommendedName>
    <alternativeName>
        <fullName evidence="10">OmpR-like protein</fullName>
    </alternativeName>
</protein>
<proteinExistence type="predicted"/>
<dbReference type="Gene3D" id="3.40.50.2300">
    <property type="match status" value="1"/>
</dbReference>
<keyword evidence="7" id="KW-0805">Transcription regulation</keyword>
<dbReference type="SMART" id="SM00448">
    <property type="entry name" value="REC"/>
    <property type="match status" value="1"/>
</dbReference>
<dbReference type="SMART" id="SM00862">
    <property type="entry name" value="Trans_reg_C"/>
    <property type="match status" value="1"/>
</dbReference>
<dbReference type="RefSeq" id="YP_009051016.1">
    <property type="nucleotide sequence ID" value="NC_024665.1"/>
</dbReference>
<dbReference type="Gene3D" id="1.10.10.10">
    <property type="entry name" value="Winged helix-like DNA-binding domain superfamily/Winged helix DNA-binding domain"/>
    <property type="match status" value="1"/>
</dbReference>
<name>A0A075W1C2_GALSU</name>
<evidence type="ECO:0000256" key="8">
    <source>
        <dbReference type="ARBA" id="ARBA00023125"/>
    </source>
</evidence>
<dbReference type="InterPro" id="IPR036388">
    <property type="entry name" value="WH-like_DNA-bd_sf"/>
</dbReference>
<keyword evidence="6" id="KW-0902">Two-component regulatory system</keyword>
<dbReference type="InterPro" id="IPR011006">
    <property type="entry name" value="CheY-like_superfamily"/>
</dbReference>
<evidence type="ECO:0000256" key="10">
    <source>
        <dbReference type="ARBA" id="ARBA00032623"/>
    </source>
</evidence>
<dbReference type="Pfam" id="PF00486">
    <property type="entry name" value="Trans_reg_C"/>
    <property type="match status" value="1"/>
</dbReference>
<dbReference type="InterPro" id="IPR039420">
    <property type="entry name" value="WalR-like"/>
</dbReference>
<accession>A0A075W1C2</accession>
<feature type="modified residue" description="4-aspartylphosphate" evidence="11">
    <location>
        <position position="86"/>
    </location>
</feature>
<evidence type="ECO:0000256" key="12">
    <source>
        <dbReference type="PROSITE-ProRule" id="PRU01091"/>
    </source>
</evidence>
<dbReference type="SUPFAM" id="SSF52172">
    <property type="entry name" value="CheY-like"/>
    <property type="match status" value="1"/>
</dbReference>
<evidence type="ECO:0000256" key="9">
    <source>
        <dbReference type="ARBA" id="ARBA00023163"/>
    </source>
</evidence>
<comment type="function">
    <text evidence="1">Probable promoter-specific protein mediating the interaction between DNA and RNA polymerase.</text>
</comment>
<dbReference type="FunFam" id="3.40.50.2300:FF:000001">
    <property type="entry name" value="DNA-binding response regulator PhoB"/>
    <property type="match status" value="1"/>
</dbReference>
<dbReference type="SUPFAM" id="SSF46894">
    <property type="entry name" value="C-terminal effector domain of the bipartite response regulators"/>
    <property type="match status" value="1"/>
</dbReference>
<organism evidence="15">
    <name type="scientific">Galdieria sulphuraria</name>
    <name type="common">Red alga</name>
    <dbReference type="NCBI Taxonomy" id="130081"/>
    <lineage>
        <taxon>Eukaryota</taxon>
        <taxon>Rhodophyta</taxon>
        <taxon>Bangiophyceae</taxon>
        <taxon>Galdieriales</taxon>
        <taxon>Galdieriaceae</taxon>
        <taxon>Galdieria</taxon>
    </lineage>
</organism>
<dbReference type="PROSITE" id="PS50110">
    <property type="entry name" value="RESPONSE_REGULATORY"/>
    <property type="match status" value="1"/>
</dbReference>
<dbReference type="CDD" id="cd17574">
    <property type="entry name" value="REC_OmpR"/>
    <property type="match status" value="1"/>
</dbReference>
<evidence type="ECO:0000256" key="4">
    <source>
        <dbReference type="ARBA" id="ARBA00022553"/>
    </source>
</evidence>
<comment type="subcellular location">
    <subcellularLocation>
        <location evidence="2">Plastid</location>
    </subcellularLocation>
</comment>
<dbReference type="GO" id="GO:0032993">
    <property type="term" value="C:protein-DNA complex"/>
    <property type="evidence" value="ECO:0007669"/>
    <property type="project" value="TreeGrafter"/>
</dbReference>
<dbReference type="GO" id="GO:0006355">
    <property type="term" value="P:regulation of DNA-templated transcription"/>
    <property type="evidence" value="ECO:0007669"/>
    <property type="project" value="InterPro"/>
</dbReference>
<feature type="domain" description="Response regulatory" evidence="13">
    <location>
        <begin position="37"/>
        <end position="150"/>
    </location>
</feature>
<evidence type="ECO:0000256" key="6">
    <source>
        <dbReference type="ARBA" id="ARBA00023012"/>
    </source>
</evidence>
<evidence type="ECO:0000256" key="1">
    <source>
        <dbReference type="ARBA" id="ARBA00003612"/>
    </source>
</evidence>
<feature type="DNA-binding region" description="OmpR/PhoB-type" evidence="12">
    <location>
        <begin position="165"/>
        <end position="266"/>
    </location>
</feature>
<evidence type="ECO:0000256" key="11">
    <source>
        <dbReference type="PROSITE-ProRule" id="PRU00169"/>
    </source>
</evidence>
<evidence type="ECO:0000313" key="15">
    <source>
        <dbReference type="EMBL" id="AIG92462.1"/>
    </source>
</evidence>
<dbReference type="GO" id="GO:0000976">
    <property type="term" value="F:transcription cis-regulatory region binding"/>
    <property type="evidence" value="ECO:0007669"/>
    <property type="project" value="TreeGrafter"/>
</dbReference>
<dbReference type="NCBIfam" id="NF045944">
    <property type="entry name" value="ResRegRpaBCyano"/>
    <property type="match status" value="1"/>
</dbReference>
<keyword evidence="4 11" id="KW-0597">Phosphoprotein</keyword>
<dbReference type="InterPro" id="IPR001867">
    <property type="entry name" value="OmpR/PhoB-type_DNA-bd"/>
</dbReference>
<dbReference type="InterPro" id="IPR001789">
    <property type="entry name" value="Sig_transdc_resp-reg_receiver"/>
</dbReference>
<dbReference type="PANTHER" id="PTHR48111">
    <property type="entry name" value="REGULATOR OF RPOS"/>
    <property type="match status" value="1"/>
</dbReference>
<dbReference type="PROSITE" id="PS51755">
    <property type="entry name" value="OMPR_PHOB"/>
    <property type="match status" value="1"/>
</dbReference>
<dbReference type="PANTHER" id="PTHR48111:SF65">
    <property type="entry name" value="OMPR SUBFAMILY"/>
    <property type="match status" value="1"/>
</dbReference>
<feature type="domain" description="OmpR/PhoB-type" evidence="14">
    <location>
        <begin position="165"/>
        <end position="266"/>
    </location>
</feature>
<dbReference type="InterPro" id="IPR016032">
    <property type="entry name" value="Sig_transdc_resp-reg_C-effctor"/>
</dbReference>
<evidence type="ECO:0000259" key="14">
    <source>
        <dbReference type="PROSITE" id="PS51755"/>
    </source>
</evidence>
<dbReference type="KEGG" id="gsl:JL72_p001"/>
<dbReference type="GO" id="GO:0000156">
    <property type="term" value="F:phosphorelay response regulator activity"/>
    <property type="evidence" value="ECO:0007669"/>
    <property type="project" value="TreeGrafter"/>
</dbReference>
<keyword evidence="5 15" id="KW-0934">Plastid</keyword>
<reference evidence="15" key="1">
    <citation type="journal article" date="2015" name="Genome Biol. Evol.">
        <title>Extreme features of the Galdieria sulphuraria organellar genomes: a consequence of polyextremophily?</title>
        <authorList>
            <person name="Jain K."/>
            <person name="Krause K."/>
            <person name="Grewe F."/>
            <person name="Nelson G.F."/>
            <person name="Weber A.P."/>
            <person name="Christensen A.C."/>
            <person name="Mower J.P."/>
        </authorList>
    </citation>
    <scope>NUCLEOTIDE SEQUENCE</scope>
    <source>
        <strain evidence="15">074W</strain>
    </source>
</reference>
<gene>
    <name evidence="15" type="primary">ycf27</name>
</gene>
<sequence>MTSFYIKKGITFSSIVYNHNYKFYPVLSMDNIRGKEKILIADDESSIRRILETRLSIIGYEVLTAPDGESALFLFHKEHPNLVVLDVMMPKIDGYGVCQEIRKESDIPIIMLTALGDVTDRITGLELGADDYVVKPFSPKELEARIRCVLRRVDKFYFSNTFTNSGIFNIGFLKIDINRKQVYKNEERIRLTGMEFNLLELLISNSGEPLSRTAILEEVWGYTPERHLDTRVVDVHISRLRAKLEDDPSNPELILTSRGTGYLFQRIIEINKNYNPLIQLQRI</sequence>
<keyword evidence="8 12" id="KW-0238">DNA-binding</keyword>
<evidence type="ECO:0000259" key="13">
    <source>
        <dbReference type="PROSITE" id="PS50110"/>
    </source>
</evidence>
<evidence type="ECO:0000256" key="7">
    <source>
        <dbReference type="ARBA" id="ARBA00023015"/>
    </source>
</evidence>
<geneLocation type="plastid" evidence="15"/>
<dbReference type="AlphaFoldDB" id="A0A075W1C2"/>